<gene>
    <name evidence="6" type="ORF">FM071_01540</name>
</gene>
<evidence type="ECO:0000313" key="6">
    <source>
        <dbReference type="EMBL" id="QOP46678.1"/>
    </source>
</evidence>
<dbReference type="EMBL" id="CP041406">
    <property type="protein sequence ID" value="QOP46678.1"/>
    <property type="molecule type" value="Genomic_DNA"/>
</dbReference>
<proteinExistence type="predicted"/>
<keyword evidence="1 4" id="KW-0349">Heme</keyword>
<keyword evidence="2 4" id="KW-0479">Metal-binding</keyword>
<accession>A0A7M1BCY3</accession>
<dbReference type="GO" id="GO:0020037">
    <property type="term" value="F:heme binding"/>
    <property type="evidence" value="ECO:0007669"/>
    <property type="project" value="InterPro"/>
</dbReference>
<evidence type="ECO:0000256" key="2">
    <source>
        <dbReference type="ARBA" id="ARBA00022723"/>
    </source>
</evidence>
<keyword evidence="7" id="KW-1185">Reference proteome</keyword>
<protein>
    <submittedName>
        <fullName evidence="6">Cytochrome C</fullName>
    </submittedName>
</protein>
<dbReference type="Gene3D" id="1.10.760.10">
    <property type="entry name" value="Cytochrome c-like domain"/>
    <property type="match status" value="1"/>
</dbReference>
<dbReference type="GO" id="GO:0046872">
    <property type="term" value="F:metal ion binding"/>
    <property type="evidence" value="ECO:0007669"/>
    <property type="project" value="UniProtKB-KW"/>
</dbReference>
<keyword evidence="3 4" id="KW-0408">Iron</keyword>
<evidence type="ECO:0000256" key="4">
    <source>
        <dbReference type="PROSITE-ProRule" id="PRU00433"/>
    </source>
</evidence>
<dbReference type="AlphaFoldDB" id="A0A7M1BCY3"/>
<organism evidence="6 7">
    <name type="scientific">Sulfurimonas paralvinellae</name>
    <dbReference type="NCBI Taxonomy" id="317658"/>
    <lineage>
        <taxon>Bacteria</taxon>
        <taxon>Pseudomonadati</taxon>
        <taxon>Campylobacterota</taxon>
        <taxon>Epsilonproteobacteria</taxon>
        <taxon>Campylobacterales</taxon>
        <taxon>Sulfurimonadaceae</taxon>
        <taxon>Sulfurimonas</taxon>
    </lineage>
</organism>
<feature type="domain" description="Cytochrome c" evidence="5">
    <location>
        <begin position="1"/>
        <end position="91"/>
    </location>
</feature>
<name>A0A7M1BCY3_9BACT</name>
<evidence type="ECO:0000256" key="3">
    <source>
        <dbReference type="ARBA" id="ARBA00023004"/>
    </source>
</evidence>
<evidence type="ECO:0000313" key="7">
    <source>
        <dbReference type="Proteomes" id="UP000593580"/>
    </source>
</evidence>
<dbReference type="Proteomes" id="UP000593580">
    <property type="component" value="Chromosome"/>
</dbReference>
<dbReference type="GO" id="GO:0009055">
    <property type="term" value="F:electron transfer activity"/>
    <property type="evidence" value="ECO:0007669"/>
    <property type="project" value="InterPro"/>
</dbReference>
<evidence type="ECO:0000256" key="1">
    <source>
        <dbReference type="ARBA" id="ARBA00022617"/>
    </source>
</evidence>
<sequence>MGALLFHGNCVTCHYETTERSAPSMQEVRKRYKEAFPNKPDFIKYLSEWVHDPDADKSIMQDAIAKHELMPQLAYEKDVLEEIAAYIYDTDFTKRHPFHK</sequence>
<dbReference type="InterPro" id="IPR036909">
    <property type="entry name" value="Cyt_c-like_dom_sf"/>
</dbReference>
<dbReference type="PROSITE" id="PS51007">
    <property type="entry name" value="CYTC"/>
    <property type="match status" value="1"/>
</dbReference>
<dbReference type="InterPro" id="IPR009056">
    <property type="entry name" value="Cyt_c-like_dom"/>
</dbReference>
<reference evidence="6 7" key="1">
    <citation type="submission" date="2019-07" db="EMBL/GenBank/DDBJ databases">
        <title>Sulfurimonas paralvinellae sp. nov., a novel mesophilic, hydrogen- and sulfur-oxidizing chemolithoautotroph within the Epsilonproteo- bacteria isolated from a deep-sea hydrothermal vent polychaete nest, reclassification of Thiomicrospira denitrificans as Sulfurimonas denitrificans comb. nov. and emended description of the genus Sulfurimonas.</title>
        <authorList>
            <person name="Wang S."/>
            <person name="Jiang L."/>
            <person name="Shao Z."/>
        </authorList>
    </citation>
    <scope>NUCLEOTIDE SEQUENCE [LARGE SCALE GENOMIC DNA]</scope>
    <source>
        <strain evidence="6 7">GO25</strain>
    </source>
</reference>
<evidence type="ECO:0000259" key="5">
    <source>
        <dbReference type="PROSITE" id="PS51007"/>
    </source>
</evidence>
<dbReference type="KEGG" id="spal:FM071_01540"/>
<dbReference type="SUPFAM" id="SSF46626">
    <property type="entry name" value="Cytochrome c"/>
    <property type="match status" value="1"/>
</dbReference>